<name>A0ABR7V941_9FLAO</name>
<dbReference type="InterPro" id="IPR050465">
    <property type="entry name" value="UPF0194_transport"/>
</dbReference>
<keyword evidence="6" id="KW-1185">Reference proteome</keyword>
<dbReference type="PROSITE" id="PS51257">
    <property type="entry name" value="PROKAR_LIPOPROTEIN"/>
    <property type="match status" value="1"/>
</dbReference>
<dbReference type="RefSeq" id="WP_188313275.1">
    <property type="nucleotide sequence ID" value="NZ_JABTCG010000002.1"/>
</dbReference>
<protein>
    <submittedName>
        <fullName evidence="5">HlyD family efflux transporter periplasmic adaptor subunit</fullName>
    </submittedName>
</protein>
<evidence type="ECO:0000313" key="6">
    <source>
        <dbReference type="Proteomes" id="UP000598350"/>
    </source>
</evidence>
<organism evidence="5 6">
    <name type="scientific">Maribacter arenosus</name>
    <dbReference type="NCBI Taxonomy" id="1854708"/>
    <lineage>
        <taxon>Bacteria</taxon>
        <taxon>Pseudomonadati</taxon>
        <taxon>Bacteroidota</taxon>
        <taxon>Flavobacteriia</taxon>
        <taxon>Flavobacteriales</taxon>
        <taxon>Flavobacteriaceae</taxon>
        <taxon>Maribacter</taxon>
    </lineage>
</organism>
<dbReference type="Pfam" id="PF25990">
    <property type="entry name" value="Beta-barrel_YknX"/>
    <property type="match status" value="1"/>
</dbReference>
<proteinExistence type="predicted"/>
<dbReference type="Gene3D" id="2.40.30.170">
    <property type="match status" value="1"/>
</dbReference>
<reference evidence="5 6" key="1">
    <citation type="submission" date="2020-05" db="EMBL/GenBank/DDBJ databases">
        <title>The draft genome sequence of Maribacter arenosus CAU 1321.</title>
        <authorList>
            <person name="Mu L."/>
        </authorList>
    </citation>
    <scope>NUCLEOTIDE SEQUENCE [LARGE SCALE GENOMIC DNA]</scope>
    <source>
        <strain evidence="5 6">CAU 1321</strain>
    </source>
</reference>
<accession>A0ABR7V941</accession>
<evidence type="ECO:0000256" key="1">
    <source>
        <dbReference type="ARBA" id="ARBA00004196"/>
    </source>
</evidence>
<feature type="coiled-coil region" evidence="3">
    <location>
        <begin position="90"/>
        <end position="148"/>
    </location>
</feature>
<gene>
    <name evidence="5" type="ORF">HPE63_05575</name>
</gene>
<evidence type="ECO:0000313" key="5">
    <source>
        <dbReference type="EMBL" id="MBD0850132.1"/>
    </source>
</evidence>
<dbReference type="SUPFAM" id="SSF111369">
    <property type="entry name" value="HlyD-like secretion proteins"/>
    <property type="match status" value="1"/>
</dbReference>
<dbReference type="Proteomes" id="UP000598350">
    <property type="component" value="Unassembled WGS sequence"/>
</dbReference>
<sequence length="298" mass="33322">MKATYKIIIAITLTTFLSCSGNGDKADGYGNFEATETTVSAEANGKLLFFDVEEGHVLEENTVVGVIDTIQLSLQRDQLQATKNTIFSKSRNVLSQREVLKEQLKVAQNDQQRIVNLIKENAATPKQLDDINGQIEILKQQMKSVETQNAPIVNEVKGIEIQIQQIEDKIQKSIIQNPIKGTVLAKYAEPNEITAFGKPLYKIADLDIMELRVYISETQLANIKMGQKVEVKIDDANSMKSYKGTVSWISDSAEFTPKIIQTKEERVNLVYAVKIRVKNDGSLKIGMPAEMWIDNGNE</sequence>
<feature type="domain" description="YknX-like beta-barrel" evidence="4">
    <location>
        <begin position="213"/>
        <end position="291"/>
    </location>
</feature>
<evidence type="ECO:0000256" key="2">
    <source>
        <dbReference type="ARBA" id="ARBA00023054"/>
    </source>
</evidence>
<evidence type="ECO:0000256" key="3">
    <source>
        <dbReference type="SAM" id="Coils"/>
    </source>
</evidence>
<dbReference type="EMBL" id="JABTCG010000002">
    <property type="protein sequence ID" value="MBD0850132.1"/>
    <property type="molecule type" value="Genomic_DNA"/>
</dbReference>
<keyword evidence="2 3" id="KW-0175">Coiled coil</keyword>
<dbReference type="PANTHER" id="PTHR32347:SF23">
    <property type="entry name" value="BLL5650 PROTEIN"/>
    <property type="match status" value="1"/>
</dbReference>
<comment type="subcellular location">
    <subcellularLocation>
        <location evidence="1">Cell envelope</location>
    </subcellularLocation>
</comment>
<dbReference type="InterPro" id="IPR058636">
    <property type="entry name" value="Beta-barrel_YknX"/>
</dbReference>
<dbReference type="PANTHER" id="PTHR32347">
    <property type="entry name" value="EFFLUX SYSTEM COMPONENT YKNX-RELATED"/>
    <property type="match status" value="1"/>
</dbReference>
<evidence type="ECO:0000259" key="4">
    <source>
        <dbReference type="Pfam" id="PF25990"/>
    </source>
</evidence>
<comment type="caution">
    <text evidence="5">The sequence shown here is derived from an EMBL/GenBank/DDBJ whole genome shotgun (WGS) entry which is preliminary data.</text>
</comment>